<accession>A0ABS4T2V8</accession>
<keyword evidence="4" id="KW-0804">Transcription</keyword>
<dbReference type="Proteomes" id="UP001519331">
    <property type="component" value="Unassembled WGS sequence"/>
</dbReference>
<dbReference type="PROSITE" id="PS00552">
    <property type="entry name" value="HTH_MERR_1"/>
    <property type="match status" value="1"/>
</dbReference>
<evidence type="ECO:0000256" key="3">
    <source>
        <dbReference type="ARBA" id="ARBA00023159"/>
    </source>
</evidence>
<reference evidence="8 9" key="1">
    <citation type="submission" date="2021-03" db="EMBL/GenBank/DDBJ databases">
        <title>Sequencing the genomes of 1000 actinobacteria strains.</title>
        <authorList>
            <person name="Klenk H.-P."/>
        </authorList>
    </citation>
    <scope>NUCLEOTIDE SEQUENCE [LARGE SCALE GENOMIC DNA]</scope>
    <source>
        <strain evidence="8 9">DSM 12544</strain>
    </source>
</reference>
<evidence type="ECO:0000256" key="5">
    <source>
        <dbReference type="SAM" id="Coils"/>
    </source>
</evidence>
<dbReference type="EMBL" id="JAGINX010000001">
    <property type="protein sequence ID" value="MBP2318792.1"/>
    <property type="molecule type" value="Genomic_DNA"/>
</dbReference>
<keyword evidence="2 8" id="KW-0238">DNA-binding</keyword>
<dbReference type="Pfam" id="PF07739">
    <property type="entry name" value="TipAS"/>
    <property type="match status" value="1"/>
</dbReference>
<evidence type="ECO:0000256" key="2">
    <source>
        <dbReference type="ARBA" id="ARBA00023125"/>
    </source>
</evidence>
<evidence type="ECO:0000256" key="4">
    <source>
        <dbReference type="ARBA" id="ARBA00023163"/>
    </source>
</evidence>
<dbReference type="PRINTS" id="PR00040">
    <property type="entry name" value="HTHMERR"/>
</dbReference>
<dbReference type="RefSeq" id="WP_210049217.1">
    <property type="nucleotide sequence ID" value="NZ_JAGINX010000001.1"/>
</dbReference>
<dbReference type="Gene3D" id="1.10.490.50">
    <property type="entry name" value="Antibiotic binding domain of TipA-like multidrug resistance regulators"/>
    <property type="match status" value="1"/>
</dbReference>
<evidence type="ECO:0000313" key="9">
    <source>
        <dbReference type="Proteomes" id="UP001519331"/>
    </source>
</evidence>
<dbReference type="SMART" id="SM00422">
    <property type="entry name" value="HTH_MERR"/>
    <property type="match status" value="1"/>
</dbReference>
<dbReference type="PANTHER" id="PTHR30204:SF90">
    <property type="entry name" value="HTH-TYPE TRANSCRIPTIONAL ACTIVATOR MTA"/>
    <property type="match status" value="1"/>
</dbReference>
<name>A0ABS4T2V8_9MICC</name>
<feature type="coiled-coil region" evidence="5">
    <location>
        <begin position="90"/>
        <end position="117"/>
    </location>
</feature>
<dbReference type="InterPro" id="IPR009061">
    <property type="entry name" value="DNA-bd_dom_put_sf"/>
</dbReference>
<dbReference type="SUPFAM" id="SSF46955">
    <property type="entry name" value="Putative DNA-binding domain"/>
    <property type="match status" value="1"/>
</dbReference>
<dbReference type="PANTHER" id="PTHR30204">
    <property type="entry name" value="REDOX-CYCLING DRUG-SENSING TRANSCRIPTIONAL ACTIVATOR SOXR"/>
    <property type="match status" value="1"/>
</dbReference>
<organism evidence="8 9">
    <name type="scientific">Nesterenkonia lacusekhoensis</name>
    <dbReference type="NCBI Taxonomy" id="150832"/>
    <lineage>
        <taxon>Bacteria</taxon>
        <taxon>Bacillati</taxon>
        <taxon>Actinomycetota</taxon>
        <taxon>Actinomycetes</taxon>
        <taxon>Micrococcales</taxon>
        <taxon>Micrococcaceae</taxon>
        <taxon>Nesterenkonia</taxon>
    </lineage>
</organism>
<protein>
    <submittedName>
        <fullName evidence="8">DNA-binding transcriptional MerR regulator</fullName>
    </submittedName>
</protein>
<dbReference type="InterPro" id="IPR012925">
    <property type="entry name" value="TipAS_dom"/>
</dbReference>
<dbReference type="InterPro" id="IPR000551">
    <property type="entry name" value="MerR-type_HTH_dom"/>
</dbReference>
<proteinExistence type="predicted"/>
<dbReference type="InterPro" id="IPR047057">
    <property type="entry name" value="MerR_fam"/>
</dbReference>
<sequence length="280" mass="31491">MSEQSTPGQQDPQEQVPHTPLPLTVGAVASQLGVSVRTLHHWDEIGLISPSERSAGGYRIYSGGDLSRLHRVLIYRELEIPLAAIKDLLESSAEELSTALEQQHHRLEERIERLQGLRSTVDRLIAAHQQGLLLSPEEQLRLFGPTWNPQWAQEARQTWGDSPQWAEYAERSASRSAQHWEQLTARVQQLEADLAQAVDAGMDPVSSEAAELVELHRASISEHFHCSRSMQICLARMYTEDERFRSHYDSLAEGLADWLRAAVEANARAHGIDPDTATWE</sequence>
<evidence type="ECO:0000256" key="6">
    <source>
        <dbReference type="SAM" id="MobiDB-lite"/>
    </source>
</evidence>
<dbReference type="CDD" id="cd01106">
    <property type="entry name" value="HTH_TipAL-Mta"/>
    <property type="match status" value="1"/>
</dbReference>
<dbReference type="GO" id="GO:0003677">
    <property type="term" value="F:DNA binding"/>
    <property type="evidence" value="ECO:0007669"/>
    <property type="project" value="UniProtKB-KW"/>
</dbReference>
<evidence type="ECO:0000313" key="8">
    <source>
        <dbReference type="EMBL" id="MBP2318792.1"/>
    </source>
</evidence>
<dbReference type="SUPFAM" id="SSF89082">
    <property type="entry name" value="Antibiotic binding domain of TipA-like multidrug resistance regulators"/>
    <property type="match status" value="1"/>
</dbReference>
<keyword evidence="5" id="KW-0175">Coiled coil</keyword>
<feature type="region of interest" description="Disordered" evidence="6">
    <location>
        <begin position="1"/>
        <end position="20"/>
    </location>
</feature>
<evidence type="ECO:0000256" key="1">
    <source>
        <dbReference type="ARBA" id="ARBA00023015"/>
    </source>
</evidence>
<dbReference type="Gene3D" id="1.10.1660.10">
    <property type="match status" value="1"/>
</dbReference>
<dbReference type="InterPro" id="IPR015358">
    <property type="entry name" value="Tscrpt_reg_MerR_DNA-bd"/>
</dbReference>
<dbReference type="Pfam" id="PF09278">
    <property type="entry name" value="MerR-DNA-bind"/>
    <property type="match status" value="1"/>
</dbReference>
<dbReference type="Pfam" id="PF00376">
    <property type="entry name" value="MerR"/>
    <property type="match status" value="1"/>
</dbReference>
<dbReference type="PROSITE" id="PS50937">
    <property type="entry name" value="HTH_MERR_2"/>
    <property type="match status" value="1"/>
</dbReference>
<comment type="caution">
    <text evidence="8">The sequence shown here is derived from an EMBL/GenBank/DDBJ whole genome shotgun (WGS) entry which is preliminary data.</text>
</comment>
<feature type="domain" description="HTH merR-type" evidence="7">
    <location>
        <begin position="22"/>
        <end position="91"/>
    </location>
</feature>
<keyword evidence="1" id="KW-0805">Transcription regulation</keyword>
<keyword evidence="9" id="KW-1185">Reference proteome</keyword>
<feature type="compositionally biased region" description="Polar residues" evidence="6">
    <location>
        <begin position="1"/>
        <end position="13"/>
    </location>
</feature>
<gene>
    <name evidence="8" type="ORF">JOF45_001811</name>
</gene>
<dbReference type="InterPro" id="IPR036244">
    <property type="entry name" value="TipA-like_antibiotic-bd"/>
</dbReference>
<evidence type="ECO:0000259" key="7">
    <source>
        <dbReference type="PROSITE" id="PS50937"/>
    </source>
</evidence>
<keyword evidence="3" id="KW-0010">Activator</keyword>